<dbReference type="InterPro" id="IPR037401">
    <property type="entry name" value="SnoaL-like"/>
</dbReference>
<dbReference type="AlphaFoldDB" id="A0A5D4XRJ8"/>
<comment type="caution">
    <text evidence="2">The sequence shown here is derived from an EMBL/GenBank/DDBJ whole genome shotgun (WGS) entry which is preliminary data.</text>
</comment>
<organism evidence="2 3">
    <name type="scientific">Luteimonas viscosa</name>
    <dbReference type="NCBI Taxonomy" id="1132694"/>
    <lineage>
        <taxon>Bacteria</taxon>
        <taxon>Pseudomonadati</taxon>
        <taxon>Pseudomonadota</taxon>
        <taxon>Gammaproteobacteria</taxon>
        <taxon>Lysobacterales</taxon>
        <taxon>Lysobacteraceae</taxon>
        <taxon>Luteimonas</taxon>
    </lineage>
</organism>
<gene>
    <name evidence="2" type="ORF">FZO89_10065</name>
</gene>
<evidence type="ECO:0000259" key="1">
    <source>
        <dbReference type="Pfam" id="PF12680"/>
    </source>
</evidence>
<dbReference type="Gene3D" id="3.10.450.50">
    <property type="match status" value="1"/>
</dbReference>
<dbReference type="EMBL" id="VTFT01000001">
    <property type="protein sequence ID" value="TYT26573.1"/>
    <property type="molecule type" value="Genomic_DNA"/>
</dbReference>
<dbReference type="InterPro" id="IPR032710">
    <property type="entry name" value="NTF2-like_dom_sf"/>
</dbReference>
<dbReference type="Pfam" id="PF12680">
    <property type="entry name" value="SnoaL_2"/>
    <property type="match status" value="1"/>
</dbReference>
<reference evidence="2 3" key="1">
    <citation type="submission" date="2019-08" db="EMBL/GenBank/DDBJ databases">
        <title>Luteimonas viscosus sp. nov., isolated from soil of a sunflower field.</title>
        <authorList>
            <person name="Jianli Z."/>
            <person name="Ying Z."/>
        </authorList>
    </citation>
    <scope>NUCLEOTIDE SEQUENCE [LARGE SCALE GENOMIC DNA]</scope>
    <source>
        <strain evidence="2 3">XBU10</strain>
    </source>
</reference>
<feature type="domain" description="SnoaL-like" evidence="1">
    <location>
        <begin position="9"/>
        <end position="103"/>
    </location>
</feature>
<protein>
    <submittedName>
        <fullName evidence="2">Nuclear transport factor 2 family protein</fullName>
    </submittedName>
</protein>
<dbReference type="RefSeq" id="WP_149103125.1">
    <property type="nucleotide sequence ID" value="NZ_VTFT01000001.1"/>
</dbReference>
<dbReference type="OrthoDB" id="8684708at2"/>
<evidence type="ECO:0000313" key="3">
    <source>
        <dbReference type="Proteomes" id="UP000324973"/>
    </source>
</evidence>
<keyword evidence="3" id="KW-1185">Reference proteome</keyword>
<proteinExistence type="predicted"/>
<dbReference type="Proteomes" id="UP000324973">
    <property type="component" value="Unassembled WGS sequence"/>
</dbReference>
<evidence type="ECO:0000313" key="2">
    <source>
        <dbReference type="EMBL" id="TYT26573.1"/>
    </source>
</evidence>
<accession>A0A5D4XRJ8</accession>
<name>A0A5D4XRJ8_9GAMM</name>
<dbReference type="SUPFAM" id="SSF54427">
    <property type="entry name" value="NTF2-like"/>
    <property type="match status" value="1"/>
</dbReference>
<sequence>MPISLPDAVSRYFQASNGADTARLDDCFTDDAIVHDERRTHRGHAAIRAWKDEARARFDYSVEPVDAVRDGERLTVTANVAGNFPGSPVRLDHVFELQGDRIRSLTIG</sequence>